<keyword evidence="3" id="KW-0732">Signal</keyword>
<dbReference type="PROSITE" id="PS51125">
    <property type="entry name" value="NHL"/>
    <property type="match status" value="1"/>
</dbReference>
<dbReference type="InterPro" id="IPR011042">
    <property type="entry name" value="6-blade_b-propeller_TolB-like"/>
</dbReference>
<feature type="repeat" description="NHL" evidence="2">
    <location>
        <begin position="62"/>
        <end position="97"/>
    </location>
</feature>
<evidence type="ECO:0000256" key="3">
    <source>
        <dbReference type="SAM" id="SignalP"/>
    </source>
</evidence>
<reference evidence="4 5" key="1">
    <citation type="submission" date="2014-11" db="EMBL/GenBank/DDBJ databases">
        <authorList>
            <person name="Zhu J."/>
            <person name="Qi W."/>
            <person name="Song R."/>
        </authorList>
    </citation>
    <scope>NUCLEOTIDE SEQUENCE [LARGE SCALE GENOMIC DNA]</scope>
</reference>
<evidence type="ECO:0000313" key="4">
    <source>
        <dbReference type="EMBL" id="CEM33007.1"/>
    </source>
</evidence>
<keyword evidence="1" id="KW-0677">Repeat</keyword>
<proteinExistence type="predicted"/>
<accession>A0A0G4GR51</accession>
<dbReference type="InParanoid" id="A0A0G4GR51"/>
<evidence type="ECO:0008006" key="6">
    <source>
        <dbReference type="Google" id="ProtNLM"/>
    </source>
</evidence>
<dbReference type="VEuPathDB" id="CryptoDB:Vbra_18412"/>
<feature type="signal peptide" evidence="3">
    <location>
        <begin position="1"/>
        <end position="19"/>
    </location>
</feature>
<dbReference type="Proteomes" id="UP000041254">
    <property type="component" value="Unassembled WGS sequence"/>
</dbReference>
<dbReference type="Gene3D" id="2.120.10.30">
    <property type="entry name" value="TolB, C-terminal domain"/>
    <property type="match status" value="1"/>
</dbReference>
<name>A0A0G4GR51_VITBC</name>
<dbReference type="SUPFAM" id="SSF63825">
    <property type="entry name" value="YWTD domain"/>
    <property type="match status" value="1"/>
</dbReference>
<sequence>MKGFLLLCLGILLPWSAFAKRSSPPIHRFLVLSSASEGTVSFVKLDSFGDEHGLSTFNLLRSEDGLVSPRGVAVDAERGRLYVADSGLSKILQYKAFVHGSDLLCDRIPTTVASGVSVRYIAVDHQGSLYFNAEGKNALQYMTVEMMSAGEPPASLYAGAGAKVMAPRGLAHDSISLVWGNDQQDFSVVKAPEKPENSGQVKVLARTKEPVLGVAADGAHVYYTTARSPAARPGFGGAIYAMKKDGGNPIRISTAVRKPTDIATDSQGNVFVADEERGRVVSFSGAVAAPVKGELPLVVRCPSVWGVAYTEMVEDISSQPRTSLITATAHAVSELISPHVEEEA</sequence>
<dbReference type="PhylomeDB" id="A0A0G4GR51"/>
<dbReference type="Pfam" id="PF01436">
    <property type="entry name" value="NHL"/>
    <property type="match status" value="1"/>
</dbReference>
<evidence type="ECO:0000256" key="2">
    <source>
        <dbReference type="PROSITE-ProRule" id="PRU00504"/>
    </source>
</evidence>
<dbReference type="AlphaFoldDB" id="A0A0G4GR51"/>
<dbReference type="EMBL" id="CDMY01000770">
    <property type="protein sequence ID" value="CEM33007.1"/>
    <property type="molecule type" value="Genomic_DNA"/>
</dbReference>
<organism evidence="4 5">
    <name type="scientific">Vitrella brassicaformis (strain CCMP3155)</name>
    <dbReference type="NCBI Taxonomy" id="1169540"/>
    <lineage>
        <taxon>Eukaryota</taxon>
        <taxon>Sar</taxon>
        <taxon>Alveolata</taxon>
        <taxon>Colpodellida</taxon>
        <taxon>Vitrellaceae</taxon>
        <taxon>Vitrella</taxon>
    </lineage>
</organism>
<gene>
    <name evidence="4" type="ORF">Vbra_18412</name>
</gene>
<protein>
    <recommendedName>
        <fullName evidence="6">SMP-30/Gluconolactonase/LRE-like region domain-containing protein</fullName>
    </recommendedName>
</protein>
<dbReference type="OrthoDB" id="418578at2759"/>
<evidence type="ECO:0000256" key="1">
    <source>
        <dbReference type="ARBA" id="ARBA00022737"/>
    </source>
</evidence>
<evidence type="ECO:0000313" key="5">
    <source>
        <dbReference type="Proteomes" id="UP000041254"/>
    </source>
</evidence>
<dbReference type="InterPro" id="IPR001258">
    <property type="entry name" value="NHL_repeat"/>
</dbReference>
<feature type="chain" id="PRO_5005191053" description="SMP-30/Gluconolactonase/LRE-like region domain-containing protein" evidence="3">
    <location>
        <begin position="20"/>
        <end position="344"/>
    </location>
</feature>
<keyword evidence="5" id="KW-1185">Reference proteome</keyword>